<dbReference type="InterPro" id="IPR036236">
    <property type="entry name" value="Znf_C2H2_sf"/>
</dbReference>
<sequence length="79" mass="9022">MADEKGPPCCILCNLSFTRTSHLKRQSRLHEDRGSYQCVCGRLFSRNDGLARHLRRSIIAQQDNTILGEFDLINSTKQT</sequence>
<keyword evidence="2" id="KW-1185">Reference proteome</keyword>
<evidence type="ECO:0008006" key="3">
    <source>
        <dbReference type="Google" id="ProtNLM"/>
    </source>
</evidence>
<proteinExistence type="predicted"/>
<dbReference type="Gene3D" id="3.30.160.60">
    <property type="entry name" value="Classic Zinc Finger"/>
    <property type="match status" value="1"/>
</dbReference>
<comment type="caution">
    <text evidence="1">The sequence shown here is derived from an EMBL/GenBank/DDBJ whole genome shotgun (WGS) entry which is preliminary data.</text>
</comment>
<name>A0ABR4FIE2_9EURO</name>
<evidence type="ECO:0000313" key="1">
    <source>
        <dbReference type="EMBL" id="KAL2783003.1"/>
    </source>
</evidence>
<protein>
    <recommendedName>
        <fullName evidence="3">C2H2-type domain-containing protein</fullName>
    </recommendedName>
</protein>
<dbReference type="Proteomes" id="UP001610563">
    <property type="component" value="Unassembled WGS sequence"/>
</dbReference>
<reference evidence="1 2" key="1">
    <citation type="submission" date="2024-07" db="EMBL/GenBank/DDBJ databases">
        <title>Section-level genome sequencing and comparative genomics of Aspergillus sections Usti and Cavernicolus.</title>
        <authorList>
            <consortium name="Lawrence Berkeley National Laboratory"/>
            <person name="Nybo J.L."/>
            <person name="Vesth T.C."/>
            <person name="Theobald S."/>
            <person name="Frisvad J.C."/>
            <person name="Larsen T.O."/>
            <person name="Kjaerboelling I."/>
            <person name="Rothschild-Mancinelli K."/>
            <person name="Lyhne E.K."/>
            <person name="Kogle M.E."/>
            <person name="Barry K."/>
            <person name="Clum A."/>
            <person name="Na H."/>
            <person name="Ledsgaard L."/>
            <person name="Lin J."/>
            <person name="Lipzen A."/>
            <person name="Kuo A."/>
            <person name="Riley R."/>
            <person name="Mondo S."/>
            <person name="Labutti K."/>
            <person name="Haridas S."/>
            <person name="Pangalinan J."/>
            <person name="Salamov A.A."/>
            <person name="Simmons B.A."/>
            <person name="Magnuson J.K."/>
            <person name="Chen J."/>
            <person name="Drula E."/>
            <person name="Henrissat B."/>
            <person name="Wiebenga A."/>
            <person name="Lubbers R.J."/>
            <person name="Gomes A.C."/>
            <person name="Makela M.R."/>
            <person name="Stajich J."/>
            <person name="Grigoriev I.V."/>
            <person name="Mortensen U.H."/>
            <person name="De Vries R.P."/>
            <person name="Baker S.E."/>
            <person name="Andersen M.R."/>
        </authorList>
    </citation>
    <scope>NUCLEOTIDE SEQUENCE [LARGE SCALE GENOMIC DNA]</scope>
    <source>
        <strain evidence="1 2">CBS 209.92</strain>
    </source>
</reference>
<dbReference type="EMBL" id="JBFTWV010000284">
    <property type="protein sequence ID" value="KAL2783003.1"/>
    <property type="molecule type" value="Genomic_DNA"/>
</dbReference>
<gene>
    <name evidence="1" type="ORF">BJX66DRAFT_319332</name>
</gene>
<organism evidence="1 2">
    <name type="scientific">Aspergillus keveii</name>
    <dbReference type="NCBI Taxonomy" id="714993"/>
    <lineage>
        <taxon>Eukaryota</taxon>
        <taxon>Fungi</taxon>
        <taxon>Dikarya</taxon>
        <taxon>Ascomycota</taxon>
        <taxon>Pezizomycotina</taxon>
        <taxon>Eurotiomycetes</taxon>
        <taxon>Eurotiomycetidae</taxon>
        <taxon>Eurotiales</taxon>
        <taxon>Aspergillaceae</taxon>
        <taxon>Aspergillus</taxon>
        <taxon>Aspergillus subgen. Nidulantes</taxon>
    </lineage>
</organism>
<dbReference type="SUPFAM" id="SSF57667">
    <property type="entry name" value="beta-beta-alpha zinc fingers"/>
    <property type="match status" value="1"/>
</dbReference>
<accession>A0ABR4FIE2</accession>
<evidence type="ECO:0000313" key="2">
    <source>
        <dbReference type="Proteomes" id="UP001610563"/>
    </source>
</evidence>